<keyword evidence="4 8" id="KW-0547">Nucleotide-binding</keyword>
<name>A0A9K3KNS3_9STRA</name>
<dbReference type="SMART" id="SM00100">
    <property type="entry name" value="cNMP"/>
    <property type="match status" value="2"/>
</dbReference>
<dbReference type="PROSITE" id="PS00018">
    <property type="entry name" value="EF_HAND_1"/>
    <property type="match status" value="2"/>
</dbReference>
<keyword evidence="6 8" id="KW-0067">ATP-binding</keyword>
<gene>
    <name evidence="12" type="ORF">IV203_006252</name>
</gene>
<evidence type="ECO:0000256" key="3">
    <source>
        <dbReference type="ARBA" id="ARBA00022679"/>
    </source>
</evidence>
<feature type="domain" description="EF-hand" evidence="11">
    <location>
        <begin position="542"/>
        <end position="577"/>
    </location>
</feature>
<dbReference type="GO" id="GO:0004674">
    <property type="term" value="F:protein serine/threonine kinase activity"/>
    <property type="evidence" value="ECO:0007669"/>
    <property type="project" value="UniProtKB-KW"/>
</dbReference>
<keyword evidence="3" id="KW-0808">Transferase</keyword>
<dbReference type="InterPro" id="IPR000595">
    <property type="entry name" value="cNMP-bd_dom"/>
</dbReference>
<protein>
    <submittedName>
        <fullName evidence="12">Serine/threonine protein kinase</fullName>
    </submittedName>
</protein>
<dbReference type="Pfam" id="PF00027">
    <property type="entry name" value="cNMP_binding"/>
    <property type="match status" value="2"/>
</dbReference>
<dbReference type="PANTHER" id="PTHR24349">
    <property type="entry name" value="SERINE/THREONINE-PROTEIN KINASE"/>
    <property type="match status" value="1"/>
</dbReference>
<comment type="cofactor">
    <cofactor evidence="1">
        <name>Mg(2+)</name>
        <dbReference type="ChEBI" id="CHEBI:18420"/>
    </cofactor>
</comment>
<evidence type="ECO:0000256" key="2">
    <source>
        <dbReference type="ARBA" id="ARBA00022527"/>
    </source>
</evidence>
<dbReference type="GO" id="GO:0005524">
    <property type="term" value="F:ATP binding"/>
    <property type="evidence" value="ECO:0007669"/>
    <property type="project" value="UniProtKB-UniRule"/>
</dbReference>
<dbReference type="AlphaFoldDB" id="A0A9K3KNS3"/>
<proteinExistence type="inferred from homology"/>
<dbReference type="PROSITE" id="PS00108">
    <property type="entry name" value="PROTEIN_KINASE_ST"/>
    <property type="match status" value="1"/>
</dbReference>
<dbReference type="EMBL" id="JAGRRH010000021">
    <property type="protein sequence ID" value="KAG7347183.1"/>
    <property type="molecule type" value="Genomic_DNA"/>
</dbReference>
<evidence type="ECO:0000256" key="7">
    <source>
        <dbReference type="ARBA" id="ARBA00024334"/>
    </source>
</evidence>
<dbReference type="GO" id="GO:0005509">
    <property type="term" value="F:calcium ion binding"/>
    <property type="evidence" value="ECO:0007669"/>
    <property type="project" value="InterPro"/>
</dbReference>
<evidence type="ECO:0000256" key="6">
    <source>
        <dbReference type="ARBA" id="ARBA00022840"/>
    </source>
</evidence>
<accession>A0A9K3KNS3</accession>
<evidence type="ECO:0000259" key="9">
    <source>
        <dbReference type="PROSITE" id="PS50011"/>
    </source>
</evidence>
<keyword evidence="5 12" id="KW-0418">Kinase</keyword>
<evidence type="ECO:0000259" key="11">
    <source>
        <dbReference type="PROSITE" id="PS50222"/>
    </source>
</evidence>
<dbReference type="PROSITE" id="PS00107">
    <property type="entry name" value="PROTEIN_KINASE_ATP"/>
    <property type="match status" value="1"/>
</dbReference>
<evidence type="ECO:0000259" key="10">
    <source>
        <dbReference type="PROSITE" id="PS50042"/>
    </source>
</evidence>
<reference evidence="12" key="1">
    <citation type="journal article" date="2021" name="Sci. Rep.">
        <title>Diploid genomic architecture of Nitzschia inconspicua, an elite biomass production diatom.</title>
        <authorList>
            <person name="Oliver A."/>
            <person name="Podell S."/>
            <person name="Pinowska A."/>
            <person name="Traller J.C."/>
            <person name="Smith S.R."/>
            <person name="McClure R."/>
            <person name="Beliaev A."/>
            <person name="Bohutskyi P."/>
            <person name="Hill E.A."/>
            <person name="Rabines A."/>
            <person name="Zheng H."/>
            <person name="Allen L.Z."/>
            <person name="Kuo A."/>
            <person name="Grigoriev I.V."/>
            <person name="Allen A.E."/>
            <person name="Hazlebeck D."/>
            <person name="Allen E.E."/>
        </authorList>
    </citation>
    <scope>NUCLEOTIDE SEQUENCE</scope>
    <source>
        <strain evidence="12">Hildebrandi</strain>
    </source>
</reference>
<dbReference type="Pfam" id="PF13499">
    <property type="entry name" value="EF-hand_7"/>
    <property type="match status" value="1"/>
</dbReference>
<comment type="caution">
    <text evidence="12">The sequence shown here is derived from an EMBL/GenBank/DDBJ whole genome shotgun (WGS) entry which is preliminary data.</text>
</comment>
<dbReference type="InterPro" id="IPR050205">
    <property type="entry name" value="CDPK_Ser/Thr_kinases"/>
</dbReference>
<keyword evidence="13" id="KW-1185">Reference proteome</keyword>
<keyword evidence="2 12" id="KW-0723">Serine/threonine-protein kinase</keyword>
<evidence type="ECO:0000256" key="5">
    <source>
        <dbReference type="ARBA" id="ARBA00022777"/>
    </source>
</evidence>
<feature type="domain" description="Protein kinase" evidence="9">
    <location>
        <begin position="193"/>
        <end position="482"/>
    </location>
</feature>
<dbReference type="PROSITE" id="PS50011">
    <property type="entry name" value="PROTEIN_KINASE_DOM"/>
    <property type="match status" value="1"/>
</dbReference>
<dbReference type="CDD" id="cd00051">
    <property type="entry name" value="EFh"/>
    <property type="match status" value="1"/>
</dbReference>
<dbReference type="Pfam" id="PF00069">
    <property type="entry name" value="Pkinase"/>
    <property type="match status" value="1"/>
</dbReference>
<dbReference type="CDD" id="cd00038">
    <property type="entry name" value="CAP_ED"/>
    <property type="match status" value="2"/>
</dbReference>
<dbReference type="SMART" id="SM00054">
    <property type="entry name" value="EFh"/>
    <property type="match status" value="3"/>
</dbReference>
<dbReference type="InterPro" id="IPR018247">
    <property type="entry name" value="EF_Hand_1_Ca_BS"/>
</dbReference>
<dbReference type="InterPro" id="IPR000719">
    <property type="entry name" value="Prot_kinase_dom"/>
</dbReference>
<dbReference type="InterPro" id="IPR002048">
    <property type="entry name" value="EF_hand_dom"/>
</dbReference>
<sequence length="922" mass="103814">MLKRFGICIHQRTERHAARYSSCETLSIGGRGTRNRPLIPTRVASTAANDPRYTKDFKDAATLTALVAILGAGSFLIQRDDQTHAKKENIFTHRRISSNRTARVQTDRSSFADNTHQLLLRNPKTSNLYNGRKLYPTFLSSLMLPPPPPMLRTQAEPRRNDAAVKTSRRHSLNVMLTRMRSVSGRGLNEKYKVDWNTVLGEGAFGSVHPARLALTGEKVALKKISKRYTNSSTFLTETNALLRIYENGGHPNISGLRDMYEDHSHYYLVMDLISGGELFDHLSNDGAYSEADAARLVFEIASALTFLHGVGVVHNDLKPENIMLCSRNRRGGTIKLIDFGCASILDYPSLGDDGIDDSGEDDDFPLASFSAKASPQPIPENGTTGYWAPERFKGQQFTPAVDIWAVGVILYIMLMGFHPFDMNCDRSDEEVATAIQENPVPPLDDSRAGHISASAKDLIRRLMEPDTHKRITAYELLHHPWVQGETANTEIIEDSDKRISKYQDLRYKLEASVFAVLVNQGHQDLSMSEAKKAHSNNKRSGGGLSVMKAVFDVFDEDGKGYITDKDIGKVVSEHTGEVLKTRDTKEFLALGSDSHSEDGEVSFSHFSKLFSGLRHKHFPRGHCIFRAGDEGSSMYFLSSGKVEIQTRKGQLVAILRGGDFFGEGSLLDKNKRRFTTAKCATPVDVIEIKREDFDRYTKSSIDTKNELKRKWRARSLMYAKNLLRLERNLKKRILKKGDIVYHEGDESTSMFRVDDAEGGELEVLHGGVPVHKYVAGDSFGESSLLFDKPRSSTVRCVSEKCFIYEMRKEDFMAVLESSPDLAAALRNMCLKRLFKRAVKQFSLYKKRGLSDEDIIAAFHDADLDKSGTLNVEEVRALMHRMDPKFPMSEIQELMKFVDVDEDGYVSLDEFKRIFRQFEDEKS</sequence>
<evidence type="ECO:0000313" key="12">
    <source>
        <dbReference type="EMBL" id="KAG7347183.1"/>
    </source>
</evidence>
<evidence type="ECO:0000256" key="4">
    <source>
        <dbReference type="ARBA" id="ARBA00022741"/>
    </source>
</evidence>
<evidence type="ECO:0000256" key="1">
    <source>
        <dbReference type="ARBA" id="ARBA00001946"/>
    </source>
</evidence>
<dbReference type="SMART" id="SM00220">
    <property type="entry name" value="S_TKc"/>
    <property type="match status" value="1"/>
</dbReference>
<dbReference type="InterPro" id="IPR017441">
    <property type="entry name" value="Protein_kinase_ATP_BS"/>
</dbReference>
<comment type="similarity">
    <text evidence="7">Belongs to the protein kinase superfamily. Ser/Thr protein kinase family. CDPK subfamily.</text>
</comment>
<feature type="domain" description="Cyclic nucleotide-binding" evidence="10">
    <location>
        <begin position="722"/>
        <end position="832"/>
    </location>
</feature>
<evidence type="ECO:0000313" key="13">
    <source>
        <dbReference type="Proteomes" id="UP000693970"/>
    </source>
</evidence>
<evidence type="ECO:0000256" key="8">
    <source>
        <dbReference type="PROSITE-ProRule" id="PRU10141"/>
    </source>
</evidence>
<dbReference type="InterPro" id="IPR008271">
    <property type="entry name" value="Ser/Thr_kinase_AS"/>
</dbReference>
<feature type="domain" description="Cyclic nucleotide-binding" evidence="10">
    <location>
        <begin position="608"/>
        <end position="714"/>
    </location>
</feature>
<feature type="binding site" evidence="8">
    <location>
        <position position="222"/>
    </location>
    <ligand>
        <name>ATP</name>
        <dbReference type="ChEBI" id="CHEBI:30616"/>
    </ligand>
</feature>
<feature type="domain" description="EF-hand" evidence="11">
    <location>
        <begin position="849"/>
        <end position="884"/>
    </location>
</feature>
<feature type="domain" description="EF-hand" evidence="11">
    <location>
        <begin position="885"/>
        <end position="920"/>
    </location>
</feature>
<dbReference type="OrthoDB" id="40902at2759"/>
<organism evidence="12 13">
    <name type="scientific">Nitzschia inconspicua</name>
    <dbReference type="NCBI Taxonomy" id="303405"/>
    <lineage>
        <taxon>Eukaryota</taxon>
        <taxon>Sar</taxon>
        <taxon>Stramenopiles</taxon>
        <taxon>Ochrophyta</taxon>
        <taxon>Bacillariophyta</taxon>
        <taxon>Bacillariophyceae</taxon>
        <taxon>Bacillariophycidae</taxon>
        <taxon>Bacillariales</taxon>
        <taxon>Bacillariaceae</taxon>
        <taxon>Nitzschia</taxon>
    </lineage>
</organism>
<reference evidence="12" key="2">
    <citation type="submission" date="2021-04" db="EMBL/GenBank/DDBJ databases">
        <authorList>
            <person name="Podell S."/>
        </authorList>
    </citation>
    <scope>NUCLEOTIDE SEQUENCE</scope>
    <source>
        <strain evidence="12">Hildebrandi</strain>
    </source>
</reference>
<dbReference type="PROSITE" id="PS50042">
    <property type="entry name" value="CNMP_BINDING_3"/>
    <property type="match status" value="2"/>
</dbReference>
<dbReference type="PROSITE" id="PS50222">
    <property type="entry name" value="EF_HAND_2"/>
    <property type="match status" value="3"/>
</dbReference>
<dbReference type="Proteomes" id="UP000693970">
    <property type="component" value="Unassembled WGS sequence"/>
</dbReference>